<evidence type="ECO:0000313" key="1">
    <source>
        <dbReference type="EMBL" id="SFO52156.1"/>
    </source>
</evidence>
<dbReference type="Proteomes" id="UP000199236">
    <property type="component" value="Unassembled WGS sequence"/>
</dbReference>
<accession>A0A1I5HW83</accession>
<protein>
    <submittedName>
        <fullName evidence="1">Uncharacterized protein</fullName>
    </submittedName>
</protein>
<dbReference type="EMBL" id="FOVR01000007">
    <property type="protein sequence ID" value="SFO52156.1"/>
    <property type="molecule type" value="Genomic_DNA"/>
</dbReference>
<dbReference type="AlphaFoldDB" id="A0A1I5HW83"/>
<organism evidence="1 2">
    <name type="scientific">Cohaesibacter marisflavi</name>
    <dbReference type="NCBI Taxonomy" id="655353"/>
    <lineage>
        <taxon>Bacteria</taxon>
        <taxon>Pseudomonadati</taxon>
        <taxon>Pseudomonadota</taxon>
        <taxon>Alphaproteobacteria</taxon>
        <taxon>Hyphomicrobiales</taxon>
        <taxon>Cohaesibacteraceae</taxon>
    </lineage>
</organism>
<reference evidence="1 2" key="1">
    <citation type="submission" date="2016-10" db="EMBL/GenBank/DDBJ databases">
        <authorList>
            <person name="de Groot N.N."/>
        </authorList>
    </citation>
    <scope>NUCLEOTIDE SEQUENCE [LARGE SCALE GENOMIC DNA]</scope>
    <source>
        <strain evidence="1 2">CGMCC 1.9157</strain>
    </source>
</reference>
<sequence length="71" mass="7599">MGAMVAMNRAHVRGQKNHLLAVRASKFPVRVLPPFGLVLSFLAIGGVIGAEAAPPVVFFVVKHEVLPNILE</sequence>
<keyword evidence="2" id="KW-1185">Reference proteome</keyword>
<proteinExistence type="predicted"/>
<name>A0A1I5HW83_9HYPH</name>
<evidence type="ECO:0000313" key="2">
    <source>
        <dbReference type="Proteomes" id="UP000199236"/>
    </source>
</evidence>
<gene>
    <name evidence="1" type="ORF">SAMN04488056_107152</name>
</gene>